<evidence type="ECO:0000256" key="7">
    <source>
        <dbReference type="SAM" id="MobiDB-lite"/>
    </source>
</evidence>
<evidence type="ECO:0000256" key="3">
    <source>
        <dbReference type="ARBA" id="ARBA00012918"/>
    </source>
</evidence>
<organism evidence="9 10">
    <name type="scientific">Aquipuribacter hungaricus</name>
    <dbReference type="NCBI Taxonomy" id="545624"/>
    <lineage>
        <taxon>Bacteria</taxon>
        <taxon>Bacillati</taxon>
        <taxon>Actinomycetota</taxon>
        <taxon>Actinomycetes</taxon>
        <taxon>Micrococcales</taxon>
        <taxon>Intrasporangiaceae</taxon>
        <taxon>Aquipuribacter</taxon>
    </lineage>
</organism>
<feature type="binding site" evidence="6">
    <location>
        <position position="72"/>
    </location>
    <ligand>
        <name>substrate</name>
    </ligand>
</feature>
<evidence type="ECO:0000256" key="5">
    <source>
        <dbReference type="ARBA" id="ARBA00049534"/>
    </source>
</evidence>
<dbReference type="InterPro" id="IPR015868">
    <property type="entry name" value="Glutaminase"/>
</dbReference>
<evidence type="ECO:0000313" key="9">
    <source>
        <dbReference type="EMBL" id="MFC3689782.1"/>
    </source>
</evidence>
<comment type="caution">
    <text evidence="9">The sequence shown here is derived from an EMBL/GenBank/DDBJ whole genome shotgun (WGS) entry which is preliminary data.</text>
</comment>
<dbReference type="Gene3D" id="3.40.710.10">
    <property type="entry name" value="DD-peptidase/beta-lactamase superfamily"/>
    <property type="match status" value="1"/>
</dbReference>
<evidence type="ECO:0000313" key="10">
    <source>
        <dbReference type="Proteomes" id="UP001595685"/>
    </source>
</evidence>
<dbReference type="NCBIfam" id="TIGR03814">
    <property type="entry name" value="Gln_ase"/>
    <property type="match status" value="1"/>
</dbReference>
<gene>
    <name evidence="6 9" type="primary">glsA</name>
    <name evidence="9" type="ORF">ACFOLH_15645</name>
</gene>
<evidence type="ECO:0000256" key="1">
    <source>
        <dbReference type="ARBA" id="ARBA00011076"/>
    </source>
</evidence>
<dbReference type="InterPro" id="IPR012338">
    <property type="entry name" value="Beta-lactam/transpept-like"/>
</dbReference>
<sequence>MARRTPQPPTHPLQTRLEAVHAELSGLDGGTVSTSAPALAEADPDGFGLALCTADGRVHAVGDADREFTVQSAVKPFVYALALADSGWDEVVAHVGVEPTGEPFNALVLEAETGRAPNPMVNAGAIVTCCLVAGGTAREREDRIRAGLSGFAGRPLGDDAQVREAEAAGARNRALAWLMKDGGSLPHDVDDAVDVYLFACSLLVTARDLAVMGATLAAGGRNPLTGEQVVPVDLVPTVLSVMGTCGMYDGAGSWFVKVGLPAKSGVAGGVVAVQPGQLGIGTWSPALDEDGNSVRGIAACTRLSEDLGMHEFRPEGLGLPPVERAEARDTRSRTSRPQEDEDVLRSHEDRLHLVRVQGPLGLRSVDTVCAELLEAAQGWQGRHWLTVDLRAVGWVHGPAVDMLAEVLDVLAASDVTVALVDRDRSQRADWEGTTPDGTVRDLEDALRGAEDGLLASLR</sequence>
<dbReference type="RefSeq" id="WP_340295344.1">
    <property type="nucleotide sequence ID" value="NZ_JBBEOI010000231.1"/>
</dbReference>
<name>A0ABV7WLH9_9MICO</name>
<dbReference type="SUPFAM" id="SSF52091">
    <property type="entry name" value="SpoIIaa-like"/>
    <property type="match status" value="1"/>
</dbReference>
<protein>
    <recommendedName>
        <fullName evidence="3 6">Glutaminase</fullName>
        <ecNumber evidence="3 6">3.5.1.2</ecNumber>
    </recommendedName>
</protein>
<dbReference type="Gene3D" id="3.30.750.24">
    <property type="entry name" value="STAS domain"/>
    <property type="match status" value="1"/>
</dbReference>
<dbReference type="PANTHER" id="PTHR12544:SF29">
    <property type="entry name" value="GLUTAMINASE"/>
    <property type="match status" value="1"/>
</dbReference>
<dbReference type="Proteomes" id="UP001595685">
    <property type="component" value="Unassembled WGS sequence"/>
</dbReference>
<feature type="region of interest" description="Disordered" evidence="7">
    <location>
        <begin position="313"/>
        <end position="344"/>
    </location>
</feature>
<feature type="binding site" evidence="6">
    <location>
        <position position="172"/>
    </location>
    <ligand>
        <name>substrate</name>
    </ligand>
</feature>
<comment type="catalytic activity">
    <reaction evidence="5 6">
        <text>L-glutamine + H2O = L-glutamate + NH4(+)</text>
        <dbReference type="Rhea" id="RHEA:15889"/>
        <dbReference type="ChEBI" id="CHEBI:15377"/>
        <dbReference type="ChEBI" id="CHEBI:28938"/>
        <dbReference type="ChEBI" id="CHEBI:29985"/>
        <dbReference type="ChEBI" id="CHEBI:58359"/>
        <dbReference type="EC" id="3.5.1.2"/>
    </reaction>
</comment>
<feature type="domain" description="STAS" evidence="8">
    <location>
        <begin position="353"/>
        <end position="420"/>
    </location>
</feature>
<comment type="similarity">
    <text evidence="1 6">Belongs to the glutaminase family.</text>
</comment>
<dbReference type="InterPro" id="IPR036513">
    <property type="entry name" value="STAS_dom_sf"/>
</dbReference>
<dbReference type="EC" id="3.5.1.2" evidence="3 6"/>
<dbReference type="PROSITE" id="PS50801">
    <property type="entry name" value="STAS"/>
    <property type="match status" value="1"/>
</dbReference>
<evidence type="ECO:0000256" key="2">
    <source>
        <dbReference type="ARBA" id="ARBA00011881"/>
    </source>
</evidence>
<dbReference type="EMBL" id="JBHRWW010000013">
    <property type="protein sequence ID" value="MFC3689782.1"/>
    <property type="molecule type" value="Genomic_DNA"/>
</dbReference>
<evidence type="ECO:0000256" key="6">
    <source>
        <dbReference type="HAMAP-Rule" id="MF_00313"/>
    </source>
</evidence>
<feature type="binding site" evidence="6">
    <location>
        <position position="266"/>
    </location>
    <ligand>
        <name>substrate</name>
    </ligand>
</feature>
<dbReference type="HAMAP" id="MF_00313">
    <property type="entry name" value="Glutaminase"/>
    <property type="match status" value="1"/>
</dbReference>
<accession>A0ABV7WLH9</accession>
<dbReference type="PANTHER" id="PTHR12544">
    <property type="entry name" value="GLUTAMINASE"/>
    <property type="match status" value="1"/>
</dbReference>
<feature type="compositionally biased region" description="Basic and acidic residues" evidence="7">
    <location>
        <begin position="323"/>
        <end position="344"/>
    </location>
</feature>
<comment type="caution">
    <text evidence="6">Lacks conserved residue(s) required for the propagation of feature annotation.</text>
</comment>
<feature type="binding site" evidence="6">
    <location>
        <position position="196"/>
    </location>
    <ligand>
        <name>substrate</name>
    </ligand>
</feature>
<feature type="binding site" evidence="6">
    <location>
        <position position="122"/>
    </location>
    <ligand>
        <name>substrate</name>
    </ligand>
</feature>
<proteinExistence type="inferred from homology"/>
<keyword evidence="10" id="KW-1185">Reference proteome</keyword>
<dbReference type="GO" id="GO:0004359">
    <property type="term" value="F:glutaminase activity"/>
    <property type="evidence" value="ECO:0007669"/>
    <property type="project" value="UniProtKB-EC"/>
</dbReference>
<dbReference type="SUPFAM" id="SSF56601">
    <property type="entry name" value="beta-lactamase/transpeptidase-like"/>
    <property type="match status" value="1"/>
</dbReference>
<reference evidence="10" key="1">
    <citation type="journal article" date="2019" name="Int. J. Syst. Evol. Microbiol.">
        <title>The Global Catalogue of Microorganisms (GCM) 10K type strain sequencing project: providing services to taxonomists for standard genome sequencing and annotation.</title>
        <authorList>
            <consortium name="The Broad Institute Genomics Platform"/>
            <consortium name="The Broad Institute Genome Sequencing Center for Infectious Disease"/>
            <person name="Wu L."/>
            <person name="Ma J."/>
        </authorList>
    </citation>
    <scope>NUCLEOTIDE SEQUENCE [LARGE SCALE GENOMIC DNA]</scope>
    <source>
        <strain evidence="10">NCAIM B.02333</strain>
    </source>
</reference>
<comment type="subunit">
    <text evidence="2 6">Homotetramer.</text>
</comment>
<dbReference type="Pfam" id="PF04960">
    <property type="entry name" value="Glutaminase"/>
    <property type="match status" value="1"/>
</dbReference>
<keyword evidence="6" id="KW-0007">Acetylation</keyword>
<keyword evidence="4 6" id="KW-0378">Hydrolase</keyword>
<dbReference type="InterPro" id="IPR002645">
    <property type="entry name" value="STAS_dom"/>
</dbReference>
<evidence type="ECO:0000256" key="4">
    <source>
        <dbReference type="ARBA" id="ARBA00022801"/>
    </source>
</evidence>
<feature type="binding site" evidence="6">
    <location>
        <position position="248"/>
    </location>
    <ligand>
        <name>substrate</name>
    </ligand>
</feature>
<evidence type="ECO:0000259" key="8">
    <source>
        <dbReference type="PROSITE" id="PS50801"/>
    </source>
</evidence>